<evidence type="ECO:0000313" key="2">
    <source>
        <dbReference type="EMBL" id="GAA3238486.1"/>
    </source>
</evidence>
<proteinExistence type="predicted"/>
<dbReference type="InterPro" id="IPR013108">
    <property type="entry name" value="Amidohydro_3"/>
</dbReference>
<dbReference type="SUPFAM" id="SSF51556">
    <property type="entry name" value="Metallo-dependent hydrolases"/>
    <property type="match status" value="1"/>
</dbReference>
<reference evidence="3" key="1">
    <citation type="journal article" date="2019" name="Int. J. Syst. Evol. Microbiol.">
        <title>The Global Catalogue of Microorganisms (GCM) 10K type strain sequencing project: providing services to taxonomists for standard genome sequencing and annotation.</title>
        <authorList>
            <consortium name="The Broad Institute Genomics Platform"/>
            <consortium name="The Broad Institute Genome Sequencing Center for Infectious Disease"/>
            <person name="Wu L."/>
            <person name="Ma J."/>
        </authorList>
    </citation>
    <scope>NUCLEOTIDE SEQUENCE [LARGE SCALE GENOMIC DNA]</scope>
    <source>
        <strain evidence="3">JCM 9377</strain>
    </source>
</reference>
<comment type="caution">
    <text evidence="2">The sequence shown here is derived from an EMBL/GenBank/DDBJ whole genome shotgun (WGS) entry which is preliminary data.</text>
</comment>
<organism evidence="2 3">
    <name type="scientific">Actinocorallia longicatena</name>
    <dbReference type="NCBI Taxonomy" id="111803"/>
    <lineage>
        <taxon>Bacteria</taxon>
        <taxon>Bacillati</taxon>
        <taxon>Actinomycetota</taxon>
        <taxon>Actinomycetes</taxon>
        <taxon>Streptosporangiales</taxon>
        <taxon>Thermomonosporaceae</taxon>
        <taxon>Actinocorallia</taxon>
    </lineage>
</organism>
<evidence type="ECO:0000313" key="3">
    <source>
        <dbReference type="Proteomes" id="UP001501237"/>
    </source>
</evidence>
<dbReference type="InterPro" id="IPR011059">
    <property type="entry name" value="Metal-dep_hydrolase_composite"/>
</dbReference>
<dbReference type="SUPFAM" id="SSF51338">
    <property type="entry name" value="Composite domain of metallo-dependent hydrolases"/>
    <property type="match status" value="1"/>
</dbReference>
<name>A0ABP6QKQ3_9ACTN</name>
<sequence>MTGLAVAPGFVDPHCHSDLVPMLPQAQPFKLLQGVTTEVSGNCGFSFGPVTEPFRELMTAYAGAEVGVGSFAEHLAAVEAAGPTNHMATLVGHSTLRMAVAGFDAELGPKALEEMCRLADEAFAAGAAGLSSGLIYPPGSFAGTGELVALAKVAHRHGRPYTTHLRDEGLGLAEALDEAVEIARRAGVRLQVSHCKAAGPRSHGGAALLLGRLRAARAEGVDVRGDQYPYLAGATTLSALVPPAALEGGIDALRARLADVGALRAAAEDPEARTGTGLWRDTTAEGVLIVTHTDPSVVGRRLSELPGDPFATACRLIADDPAASMVVTMMAEPDVRTIMADPLIGIGSDNGMPVGLEHPRTWGCFPEFLGTYVRGLGIVPLAEAVRKMTSANARIFPLRDRGVLLTGAHADITVFDPATVGHPGTYAVPDARPTGIPYVLLEGVPVVEEGEFTGGRHGRMLRL</sequence>
<dbReference type="Pfam" id="PF07969">
    <property type="entry name" value="Amidohydro_3"/>
    <property type="match status" value="1"/>
</dbReference>
<dbReference type="Proteomes" id="UP001501237">
    <property type="component" value="Unassembled WGS sequence"/>
</dbReference>
<keyword evidence="3" id="KW-1185">Reference proteome</keyword>
<gene>
    <name evidence="2" type="ORF">GCM10010468_74020</name>
</gene>
<feature type="domain" description="Amidohydrolase 3" evidence="1">
    <location>
        <begin position="2"/>
        <end position="447"/>
    </location>
</feature>
<protein>
    <submittedName>
        <fullName evidence="2">Amidohydrolase family protein</fullName>
    </submittedName>
</protein>
<accession>A0ABP6QKQ3</accession>
<dbReference type="EMBL" id="BAAAUV010000035">
    <property type="protein sequence ID" value="GAA3238486.1"/>
    <property type="molecule type" value="Genomic_DNA"/>
</dbReference>
<evidence type="ECO:0000259" key="1">
    <source>
        <dbReference type="Pfam" id="PF07969"/>
    </source>
</evidence>
<dbReference type="Gene3D" id="3.20.20.140">
    <property type="entry name" value="Metal-dependent hydrolases"/>
    <property type="match status" value="2"/>
</dbReference>
<dbReference type="InterPro" id="IPR032466">
    <property type="entry name" value="Metal_Hydrolase"/>
</dbReference>